<accession>A0A383B9N6</accession>
<keyword evidence="1" id="KW-1133">Transmembrane helix</keyword>
<name>A0A383B9N6_9ZZZZ</name>
<dbReference type="AlphaFoldDB" id="A0A383B9N6"/>
<evidence type="ECO:0000256" key="1">
    <source>
        <dbReference type="SAM" id="Phobius"/>
    </source>
</evidence>
<keyword evidence="1" id="KW-0472">Membrane</keyword>
<protein>
    <submittedName>
        <fullName evidence="2">Uncharacterized protein</fullName>
    </submittedName>
</protein>
<feature type="transmembrane region" description="Helical" evidence="1">
    <location>
        <begin position="23"/>
        <end position="41"/>
    </location>
</feature>
<dbReference type="EMBL" id="UINC01198494">
    <property type="protein sequence ID" value="SVE16469.1"/>
    <property type="molecule type" value="Genomic_DNA"/>
</dbReference>
<proteinExistence type="predicted"/>
<reference evidence="2" key="1">
    <citation type="submission" date="2018-05" db="EMBL/GenBank/DDBJ databases">
        <authorList>
            <person name="Lanie J.A."/>
            <person name="Ng W.-L."/>
            <person name="Kazmierczak K.M."/>
            <person name="Andrzejewski T.M."/>
            <person name="Davidsen T.M."/>
            <person name="Wayne K.J."/>
            <person name="Tettelin H."/>
            <person name="Glass J.I."/>
            <person name="Rusch D."/>
            <person name="Podicherti R."/>
            <person name="Tsui H.-C.T."/>
            <person name="Winkler M.E."/>
        </authorList>
    </citation>
    <scope>NUCLEOTIDE SEQUENCE</scope>
</reference>
<gene>
    <name evidence="2" type="ORF">METZ01_LOCUS469323</name>
</gene>
<feature type="non-terminal residue" evidence="2">
    <location>
        <position position="53"/>
    </location>
</feature>
<organism evidence="2">
    <name type="scientific">marine metagenome</name>
    <dbReference type="NCBI Taxonomy" id="408172"/>
    <lineage>
        <taxon>unclassified sequences</taxon>
        <taxon>metagenomes</taxon>
        <taxon>ecological metagenomes</taxon>
    </lineage>
</organism>
<evidence type="ECO:0000313" key="2">
    <source>
        <dbReference type="EMBL" id="SVE16469.1"/>
    </source>
</evidence>
<keyword evidence="1" id="KW-0812">Transmembrane</keyword>
<sequence>MGSDFFGGLNEELIRGFFAHESVQLQLAVVAALLAVSWVATKITKRRFHALAE</sequence>